<organism evidence="5 6">
    <name type="scientific">Siccibacter colletis</name>
    <dbReference type="NCBI Taxonomy" id="1505757"/>
    <lineage>
        <taxon>Bacteria</taxon>
        <taxon>Pseudomonadati</taxon>
        <taxon>Pseudomonadota</taxon>
        <taxon>Gammaproteobacteria</taxon>
        <taxon>Enterobacterales</taxon>
        <taxon>Enterobacteriaceae</taxon>
        <taxon>Siccibacter</taxon>
    </lineage>
</organism>
<dbReference type="SUPFAM" id="SSF48403">
    <property type="entry name" value="Ankyrin repeat"/>
    <property type="match status" value="1"/>
</dbReference>
<gene>
    <name evidence="5" type="ORF">KFZ77_12425</name>
</gene>
<dbReference type="SMART" id="SM00248">
    <property type="entry name" value="ANK"/>
    <property type="match status" value="4"/>
</dbReference>
<dbReference type="PROSITE" id="PS50088">
    <property type="entry name" value="ANK_REPEAT"/>
    <property type="match status" value="2"/>
</dbReference>
<evidence type="ECO:0000313" key="6">
    <source>
        <dbReference type="Proteomes" id="UP001156318"/>
    </source>
</evidence>
<protein>
    <submittedName>
        <fullName evidence="5">Ankyrin repeat domain-containing protein</fullName>
    </submittedName>
</protein>
<dbReference type="InterPro" id="IPR002110">
    <property type="entry name" value="Ankyrin_rpt"/>
</dbReference>
<feature type="repeat" description="ANK" evidence="3">
    <location>
        <begin position="331"/>
        <end position="371"/>
    </location>
</feature>
<evidence type="ECO:0000259" key="4">
    <source>
        <dbReference type="Pfam" id="PF25023"/>
    </source>
</evidence>
<reference evidence="5 6" key="1">
    <citation type="submission" date="2021-05" db="EMBL/GenBank/DDBJ databases">
        <title>Isolation, identification, and the growth promoting effects of Pantoea dispersa strain YSD J2 from the aboveground leaves of Cyperus esculentus L.Var. Sativus.</title>
        <authorList>
            <person name="Wang S."/>
            <person name="Tang X.M."/>
            <person name="Huang Y.N."/>
        </authorList>
    </citation>
    <scope>NUCLEOTIDE SEQUENCE [LARGE SCALE GENOMIC DNA]</scope>
    <source>
        <strain evidence="6">YSD YN2</strain>
    </source>
</reference>
<sequence length="409" mass="45472">MVEGLPASLGLSWQHGRLVTLSIGSHQPLAFSHNPQGFEQQRSNGQGFALRHEWTPTGLLTRQKLETDAGQVSDTLERRYQYDALDRLTGISDSHWGDQAFRLNGTGQITAERRDKNRERQARLFGYDSEQNLCDVAYVAPGATRQDATTETAQYDVAGRIIRRGDSWYQYDDCGRLVMKRRTPAGFRPQETRYKWNVHDRLVRIQLPDGARWRYRYDPFKPDGNGYSPLMLAVRYASLPVVHTLLKHADASQLLSFISNDGSTMLHAVCLREDRTTAEKLFRILEIKFAPAWKTNEHGITPLHYAAWKGHVGIVDGCCKRGVDVNTADSSGNTALHTAIMFDTGATSEADVLNIVTTLITAGADPSAVNAQGETALSLAAQRNLPSVTAFITRITTALPPHHTTTLLS</sequence>
<dbReference type="Pfam" id="PF13857">
    <property type="entry name" value="Ank_5"/>
    <property type="match status" value="1"/>
</dbReference>
<evidence type="ECO:0000313" key="5">
    <source>
        <dbReference type="EMBL" id="UYU30676.1"/>
    </source>
</evidence>
<keyword evidence="1" id="KW-0677">Repeat</keyword>
<dbReference type="InterPro" id="IPR036770">
    <property type="entry name" value="Ankyrin_rpt-contain_sf"/>
</dbReference>
<evidence type="ECO:0000256" key="1">
    <source>
        <dbReference type="ARBA" id="ARBA00022737"/>
    </source>
</evidence>
<dbReference type="Proteomes" id="UP001156318">
    <property type="component" value="Chromosome"/>
</dbReference>
<accession>A0ABY6JE33</accession>
<dbReference type="Gene3D" id="2.180.10.10">
    <property type="entry name" value="RHS repeat-associated core"/>
    <property type="match status" value="1"/>
</dbReference>
<feature type="domain" description="Teneurin-like YD-shell" evidence="4">
    <location>
        <begin position="106"/>
        <end position="218"/>
    </location>
</feature>
<dbReference type="EMBL" id="CP074352">
    <property type="protein sequence ID" value="UYU30676.1"/>
    <property type="molecule type" value="Genomic_DNA"/>
</dbReference>
<dbReference type="PROSITE" id="PS50297">
    <property type="entry name" value="ANK_REP_REGION"/>
    <property type="match status" value="1"/>
</dbReference>
<dbReference type="PANTHER" id="PTHR24198">
    <property type="entry name" value="ANKYRIN REPEAT AND PROTEIN KINASE DOMAIN-CONTAINING PROTEIN"/>
    <property type="match status" value="1"/>
</dbReference>
<name>A0ABY6JE33_9ENTR</name>
<evidence type="ECO:0000256" key="2">
    <source>
        <dbReference type="ARBA" id="ARBA00023043"/>
    </source>
</evidence>
<dbReference type="Pfam" id="PF00023">
    <property type="entry name" value="Ank"/>
    <property type="match status" value="1"/>
</dbReference>
<dbReference type="PANTHER" id="PTHR24198:SF165">
    <property type="entry name" value="ANKYRIN REPEAT-CONTAINING PROTEIN-RELATED"/>
    <property type="match status" value="1"/>
</dbReference>
<dbReference type="Gene3D" id="1.25.40.20">
    <property type="entry name" value="Ankyrin repeat-containing domain"/>
    <property type="match status" value="1"/>
</dbReference>
<proteinExistence type="predicted"/>
<evidence type="ECO:0000256" key="3">
    <source>
        <dbReference type="PROSITE-ProRule" id="PRU00023"/>
    </source>
</evidence>
<dbReference type="Pfam" id="PF25023">
    <property type="entry name" value="TEN_YD-shell"/>
    <property type="match status" value="1"/>
</dbReference>
<feature type="repeat" description="ANK" evidence="3">
    <location>
        <begin position="298"/>
        <end position="330"/>
    </location>
</feature>
<keyword evidence="2 3" id="KW-0040">ANK repeat</keyword>
<dbReference type="InterPro" id="IPR056823">
    <property type="entry name" value="TEN-like_YD-shell"/>
</dbReference>
<keyword evidence="6" id="KW-1185">Reference proteome</keyword>
<dbReference type="PRINTS" id="PR01415">
    <property type="entry name" value="ANKYRIN"/>
</dbReference>